<dbReference type="AlphaFoldDB" id="A0A1T4MB58"/>
<reference evidence="5" key="1">
    <citation type="submission" date="2017-02" db="EMBL/GenBank/DDBJ databases">
        <authorList>
            <person name="Varghese N."/>
            <person name="Submissions S."/>
        </authorList>
    </citation>
    <scope>NUCLEOTIDE SEQUENCE [LARGE SCALE GENOMIC DNA]</scope>
    <source>
        <strain evidence="5">DSM 15739</strain>
    </source>
</reference>
<dbReference type="Gene3D" id="3.30.450.20">
    <property type="entry name" value="PAS domain"/>
    <property type="match status" value="1"/>
</dbReference>
<feature type="region of interest" description="Disordered" evidence="1">
    <location>
        <begin position="287"/>
        <end position="337"/>
    </location>
</feature>
<dbReference type="Proteomes" id="UP000189941">
    <property type="component" value="Unassembled WGS sequence"/>
</dbReference>
<protein>
    <recommendedName>
        <fullName evidence="6">Hemerythrin-like domain-containing protein</fullName>
    </recommendedName>
</protein>
<accession>A0A1T4MB58</accession>
<evidence type="ECO:0000259" key="2">
    <source>
        <dbReference type="Pfam" id="PF01814"/>
    </source>
</evidence>
<dbReference type="RefSeq" id="WP_078756111.1">
    <property type="nucleotide sequence ID" value="NZ_FUWO01000011.1"/>
</dbReference>
<feature type="domain" description="Hemerythrin-like" evidence="2">
    <location>
        <begin position="87"/>
        <end position="218"/>
    </location>
</feature>
<dbReference type="SUPFAM" id="SSF55785">
    <property type="entry name" value="PYP-like sensor domain (PAS domain)"/>
    <property type="match status" value="1"/>
</dbReference>
<gene>
    <name evidence="4" type="ORF">SAMN02746011_01375</name>
</gene>
<dbReference type="OrthoDB" id="9769774at2"/>
<evidence type="ECO:0000313" key="5">
    <source>
        <dbReference type="Proteomes" id="UP000189941"/>
    </source>
</evidence>
<dbReference type="Pfam" id="PF01814">
    <property type="entry name" value="Hemerythrin"/>
    <property type="match status" value="1"/>
</dbReference>
<dbReference type="Gene3D" id="1.20.120.520">
    <property type="entry name" value="nmb1532 protein domain like"/>
    <property type="match status" value="1"/>
</dbReference>
<sequence length="484" mass="56004">MTKRIEILKDILLKLHHGASPESVQALFNEHFTGVSAIEISLMEHELMNGDHGIGFEDVMKLCNVHANLFKDAIHEVAISDTEQPGHPVHTFKLENVALRAALIRVKRLLTAIKESDTAVEDGLLQGLDRQFQLLGQFKRHYDRKEAVIFPIMERYGHEAPPKVMWGVDDEIRELFDRAYQSFQHYPTVPIETTIEQFEIFETEFLEMIFKEESILLMILLETFSQDDWLQVEAESDAYGYAIIKPEAKWQPERVDFQYQDTAKDENTTDNDSQKDAPIEASKLEYNQDPHKQSEAANSEQNEGAAPSQNEATTRTIETEDGTFTITFEPKQQSKDTISRDQLLPFGNGHLSVEQANLILNHLPIELTFVNKEDIFQYYNDHVPFEEMLFKRNPGQIGRHVELCHPPKLIERVKQVFEVLRSGQQDEVKMWFKRDDQFIHITYMAVRNSQGTFEGVLELVQDIQPYFDLETDMWRGIEPPQPKA</sequence>
<name>A0A1T4MB58_9LACT</name>
<evidence type="ECO:0000313" key="4">
    <source>
        <dbReference type="EMBL" id="SJZ64086.1"/>
    </source>
</evidence>
<feature type="domain" description="DUF438" evidence="3">
    <location>
        <begin position="8"/>
        <end position="75"/>
    </location>
</feature>
<dbReference type="PANTHER" id="PTHR39966">
    <property type="entry name" value="BLL2471 PROTEIN-RELATED"/>
    <property type="match status" value="1"/>
</dbReference>
<dbReference type="InterPro" id="IPR035965">
    <property type="entry name" value="PAS-like_dom_sf"/>
</dbReference>
<evidence type="ECO:0000256" key="1">
    <source>
        <dbReference type="SAM" id="MobiDB-lite"/>
    </source>
</evidence>
<dbReference type="Pfam" id="PF04282">
    <property type="entry name" value="DUF438"/>
    <property type="match status" value="1"/>
</dbReference>
<dbReference type="InterPro" id="IPR007380">
    <property type="entry name" value="DUF438"/>
</dbReference>
<dbReference type="GO" id="GO:0005886">
    <property type="term" value="C:plasma membrane"/>
    <property type="evidence" value="ECO:0007669"/>
    <property type="project" value="TreeGrafter"/>
</dbReference>
<proteinExistence type="predicted"/>
<keyword evidence="5" id="KW-1185">Reference proteome</keyword>
<dbReference type="Pfam" id="PF13596">
    <property type="entry name" value="PAS_10"/>
    <property type="match status" value="1"/>
</dbReference>
<dbReference type="STRING" id="1121925.SAMN02746011_01375"/>
<dbReference type="EMBL" id="FUWO01000011">
    <property type="protein sequence ID" value="SJZ64086.1"/>
    <property type="molecule type" value="Genomic_DNA"/>
</dbReference>
<dbReference type="PANTHER" id="PTHR39966:SF3">
    <property type="entry name" value="DUF438 DOMAIN-CONTAINING PROTEIN"/>
    <property type="match status" value="1"/>
</dbReference>
<organism evidence="4 5">
    <name type="scientific">Globicatella sulfidifaciens DSM 15739</name>
    <dbReference type="NCBI Taxonomy" id="1121925"/>
    <lineage>
        <taxon>Bacteria</taxon>
        <taxon>Bacillati</taxon>
        <taxon>Bacillota</taxon>
        <taxon>Bacilli</taxon>
        <taxon>Lactobacillales</taxon>
        <taxon>Aerococcaceae</taxon>
        <taxon>Globicatella</taxon>
    </lineage>
</organism>
<feature type="compositionally biased region" description="Polar residues" evidence="1">
    <location>
        <begin position="295"/>
        <end position="326"/>
    </location>
</feature>
<evidence type="ECO:0000259" key="3">
    <source>
        <dbReference type="Pfam" id="PF04282"/>
    </source>
</evidence>
<dbReference type="InterPro" id="IPR012312">
    <property type="entry name" value="Hemerythrin-like"/>
</dbReference>
<evidence type="ECO:0008006" key="6">
    <source>
        <dbReference type="Google" id="ProtNLM"/>
    </source>
</evidence>